<keyword evidence="9 10" id="KW-0539">Nucleus</keyword>
<feature type="DNA-binding region" description="Fork-head" evidence="10">
    <location>
        <begin position="292"/>
        <end position="384"/>
    </location>
</feature>
<evidence type="ECO:0000256" key="11">
    <source>
        <dbReference type="SAM" id="MobiDB-lite"/>
    </source>
</evidence>
<dbReference type="PANTHER" id="PTHR45796">
    <property type="entry name" value="FORKHEAD BOX P, ISOFORM C"/>
    <property type="match status" value="1"/>
</dbReference>
<dbReference type="SUPFAM" id="SSF46785">
    <property type="entry name" value="Winged helix' DNA-binding domain"/>
    <property type="match status" value="1"/>
</dbReference>
<evidence type="ECO:0000313" key="13">
    <source>
        <dbReference type="Proteomes" id="UP000038045"/>
    </source>
</evidence>
<dbReference type="WBParaSite" id="PTRK_0001004300.1">
    <property type="protein sequence ID" value="PTRK_0001004300.1"/>
    <property type="gene ID" value="PTRK_0001004300"/>
</dbReference>
<evidence type="ECO:0000256" key="2">
    <source>
        <dbReference type="ARBA" id="ARBA00022491"/>
    </source>
</evidence>
<keyword evidence="3" id="KW-0479">Metal-binding</keyword>
<evidence type="ECO:0000256" key="8">
    <source>
        <dbReference type="ARBA" id="ARBA00023163"/>
    </source>
</evidence>
<protein>
    <submittedName>
        <fullName evidence="14">Fork-head domain-containing protein</fullName>
    </submittedName>
</protein>
<sequence>MSDIETNEIKEEMSLPLCENLRSKLDIENKESSNESRSNSINSGLPNINSWNFSNTDMKERLLTDIVGHTLNNTDNIVDSLMSEKLLNDYKWNIEENSKYNPKDLELSDKLRRGLLNQPCVENPSYFKFYHNNMCIWSQCYRDMLSHGDYICHALEEHKNDAEGLRQLDEQKKYTKILESLYNMNKIRLKLMEEHLQMNTTALISPVSPNNFLFNSHEKKNATCSLPVSPPYTKNLDSPISSKSEDREKNCKGVKRKFRYPNMYTKVPNKVTRYDDSDFIKDREYYSVNDVRPPYTYANLIRQAIKESKSNQLTLNEIYQWFHDSFVYFRRNQATWKNAVRHNLSLHKCFVRYEYNDRGAVWTVNDEEYFRRRPHNGTSKSARTSPIHNSNDCQIPHDKSLLEELSKAALDFSKGSLNELDSNLLTKMLIEKYGVPSMHEEVKKIALEKIRKEKEEQKMIDEQSSLNIVMVNEENKEQNDVIDSLSKNLEGTHKSNDQIIDNDIITENEEDKNDDMNKEGNSEEVNDRTDELKMNNGKNNTNNLSESLNILQKDYDGITNPLNLNIPFGPCIFPQPRNQSLGNNLMRNYELYSNICPQLSQQNSFQLNNLSLNRPSTNFMHHFNSNLPLNNVKTFLTESTDQIMCSNVTPRSSIVSQTTTIRKGQQFPIQPISKTSIRTNRPITIKQIPSVAFPQKSSMLSPKPGDRFVLKVQSGLKKDDNNINPENLSKEKLPKS</sequence>
<dbReference type="FunFam" id="1.10.10.10:FF:000010">
    <property type="entry name" value="Forkhead box P2 isoform B"/>
    <property type="match status" value="1"/>
</dbReference>
<dbReference type="GO" id="GO:0000978">
    <property type="term" value="F:RNA polymerase II cis-regulatory region sequence-specific DNA binding"/>
    <property type="evidence" value="ECO:0007669"/>
    <property type="project" value="TreeGrafter"/>
</dbReference>
<evidence type="ECO:0000256" key="4">
    <source>
        <dbReference type="ARBA" id="ARBA00022771"/>
    </source>
</evidence>
<evidence type="ECO:0000259" key="12">
    <source>
        <dbReference type="PROSITE" id="PS50039"/>
    </source>
</evidence>
<dbReference type="InterPro" id="IPR001766">
    <property type="entry name" value="Fork_head_dom"/>
</dbReference>
<dbReference type="GO" id="GO:0005634">
    <property type="term" value="C:nucleus"/>
    <property type="evidence" value="ECO:0007669"/>
    <property type="project" value="UniProtKB-SubCell"/>
</dbReference>
<dbReference type="InterPro" id="IPR036388">
    <property type="entry name" value="WH-like_DNA-bd_sf"/>
</dbReference>
<keyword evidence="7 10" id="KW-0238">DNA-binding</keyword>
<evidence type="ECO:0000256" key="1">
    <source>
        <dbReference type="ARBA" id="ARBA00004123"/>
    </source>
</evidence>
<keyword evidence="6" id="KW-0805">Transcription regulation</keyword>
<dbReference type="STRING" id="131310.A0A0N4ZNC9"/>
<keyword evidence="13" id="KW-1185">Reference proteome</keyword>
<dbReference type="Pfam" id="PF16159">
    <property type="entry name" value="FOXP-CC"/>
    <property type="match status" value="1"/>
</dbReference>
<dbReference type="PROSITE" id="PS00658">
    <property type="entry name" value="FORK_HEAD_2"/>
    <property type="match status" value="1"/>
</dbReference>
<dbReference type="InterPro" id="IPR036390">
    <property type="entry name" value="WH_DNA-bd_sf"/>
</dbReference>
<feature type="region of interest" description="Disordered" evidence="11">
    <location>
        <begin position="373"/>
        <end position="393"/>
    </location>
</feature>
<dbReference type="AlphaFoldDB" id="A0A0N4ZNC9"/>
<keyword evidence="2" id="KW-0678">Repressor</keyword>
<keyword evidence="4" id="KW-0863">Zinc-finger</keyword>
<accession>A0A0N4ZNC9</accession>
<dbReference type="GO" id="GO:0000981">
    <property type="term" value="F:DNA-binding transcription factor activity, RNA polymerase II-specific"/>
    <property type="evidence" value="ECO:0007669"/>
    <property type="project" value="TreeGrafter"/>
</dbReference>
<feature type="compositionally biased region" description="Acidic residues" evidence="11">
    <location>
        <begin position="504"/>
        <end position="513"/>
    </location>
</feature>
<keyword evidence="8" id="KW-0804">Transcription</keyword>
<dbReference type="PROSITE" id="PS50039">
    <property type="entry name" value="FORK_HEAD_3"/>
    <property type="match status" value="1"/>
</dbReference>
<evidence type="ECO:0000256" key="10">
    <source>
        <dbReference type="PROSITE-ProRule" id="PRU00089"/>
    </source>
</evidence>
<feature type="region of interest" description="Disordered" evidence="11">
    <location>
        <begin position="492"/>
        <end position="540"/>
    </location>
</feature>
<dbReference type="PRINTS" id="PR00053">
    <property type="entry name" value="FORKHEAD"/>
</dbReference>
<evidence type="ECO:0000256" key="6">
    <source>
        <dbReference type="ARBA" id="ARBA00023015"/>
    </source>
</evidence>
<dbReference type="InterPro" id="IPR032354">
    <property type="entry name" value="FOXP-CC"/>
</dbReference>
<evidence type="ECO:0000256" key="5">
    <source>
        <dbReference type="ARBA" id="ARBA00022833"/>
    </source>
</evidence>
<feature type="domain" description="Fork-head" evidence="12">
    <location>
        <begin position="292"/>
        <end position="384"/>
    </location>
</feature>
<dbReference type="Gene3D" id="1.10.10.10">
    <property type="entry name" value="Winged helix-like DNA-binding domain superfamily/Winged helix DNA-binding domain"/>
    <property type="match status" value="1"/>
</dbReference>
<evidence type="ECO:0000256" key="9">
    <source>
        <dbReference type="ARBA" id="ARBA00023242"/>
    </source>
</evidence>
<feature type="region of interest" description="Disordered" evidence="11">
    <location>
        <begin position="714"/>
        <end position="736"/>
    </location>
</feature>
<dbReference type="InterPro" id="IPR050998">
    <property type="entry name" value="FOXP"/>
</dbReference>
<keyword evidence="5" id="KW-0862">Zinc</keyword>
<dbReference type="InterPro" id="IPR030456">
    <property type="entry name" value="TF_fork_head_CS_2"/>
</dbReference>
<dbReference type="SMART" id="SM00339">
    <property type="entry name" value="FH"/>
    <property type="match status" value="1"/>
</dbReference>
<dbReference type="GO" id="GO:0008270">
    <property type="term" value="F:zinc ion binding"/>
    <property type="evidence" value="ECO:0007669"/>
    <property type="project" value="UniProtKB-KW"/>
</dbReference>
<reference evidence="14" key="1">
    <citation type="submission" date="2017-02" db="UniProtKB">
        <authorList>
            <consortium name="WormBaseParasite"/>
        </authorList>
    </citation>
    <scope>IDENTIFICATION</scope>
</reference>
<dbReference type="Gene3D" id="1.20.5.340">
    <property type="match status" value="1"/>
</dbReference>
<evidence type="ECO:0000313" key="14">
    <source>
        <dbReference type="WBParaSite" id="PTRK_0001004300.1"/>
    </source>
</evidence>
<dbReference type="Pfam" id="PF00250">
    <property type="entry name" value="Forkhead"/>
    <property type="match status" value="1"/>
</dbReference>
<feature type="compositionally biased region" description="Polar residues" evidence="11">
    <location>
        <begin position="376"/>
        <end position="393"/>
    </location>
</feature>
<dbReference type="Proteomes" id="UP000038045">
    <property type="component" value="Unplaced"/>
</dbReference>
<evidence type="ECO:0000256" key="7">
    <source>
        <dbReference type="ARBA" id="ARBA00023125"/>
    </source>
</evidence>
<feature type="compositionally biased region" description="Basic and acidic residues" evidence="11">
    <location>
        <begin position="514"/>
        <end position="533"/>
    </location>
</feature>
<proteinExistence type="predicted"/>
<organism evidence="13 14">
    <name type="scientific">Parastrongyloides trichosuri</name>
    <name type="common">Possum-specific nematode worm</name>
    <dbReference type="NCBI Taxonomy" id="131310"/>
    <lineage>
        <taxon>Eukaryota</taxon>
        <taxon>Metazoa</taxon>
        <taxon>Ecdysozoa</taxon>
        <taxon>Nematoda</taxon>
        <taxon>Chromadorea</taxon>
        <taxon>Rhabditida</taxon>
        <taxon>Tylenchina</taxon>
        <taxon>Panagrolaimomorpha</taxon>
        <taxon>Strongyloidoidea</taxon>
        <taxon>Strongyloididae</taxon>
        <taxon>Parastrongyloides</taxon>
    </lineage>
</organism>
<evidence type="ECO:0000256" key="3">
    <source>
        <dbReference type="ARBA" id="ARBA00022723"/>
    </source>
</evidence>
<comment type="subcellular location">
    <subcellularLocation>
        <location evidence="1 10">Nucleus</location>
    </subcellularLocation>
</comment>
<dbReference type="PANTHER" id="PTHR45796:SF4">
    <property type="entry name" value="FORKHEAD BOX P, ISOFORM C"/>
    <property type="match status" value="1"/>
</dbReference>
<name>A0A0N4ZNC9_PARTI</name>